<dbReference type="PATRIC" id="fig|1299334.3.peg.5805"/>
<comment type="caution">
    <text evidence="1">The sequence shown here is derived from an EMBL/GenBank/DDBJ whole genome shotgun (WGS) entry which is preliminary data.</text>
</comment>
<protein>
    <submittedName>
        <fullName evidence="1">Uncharacterized protein</fullName>
    </submittedName>
</protein>
<sequence length="47" mass="5335">MSCGFELCEHLDNDQRFDRVPWLGCPDVAVQLNLTRGRPVEGNDLDC</sequence>
<dbReference type="EMBL" id="JAOB01000060">
    <property type="protein sequence ID" value="EUA29861.1"/>
    <property type="molecule type" value="Genomic_DNA"/>
</dbReference>
<evidence type="ECO:0000313" key="1">
    <source>
        <dbReference type="EMBL" id="EUA29861.1"/>
    </source>
</evidence>
<accession>X8AFD4</accession>
<proteinExistence type="predicted"/>
<organism evidence="1">
    <name type="scientific">Mycobacterium xenopi 4042</name>
    <dbReference type="NCBI Taxonomy" id="1299334"/>
    <lineage>
        <taxon>Bacteria</taxon>
        <taxon>Bacillati</taxon>
        <taxon>Actinomycetota</taxon>
        <taxon>Actinomycetes</taxon>
        <taxon>Mycobacteriales</taxon>
        <taxon>Mycobacteriaceae</taxon>
        <taxon>Mycobacterium</taxon>
    </lineage>
</organism>
<reference evidence="1" key="1">
    <citation type="submission" date="2014-01" db="EMBL/GenBank/DDBJ databases">
        <authorList>
            <person name="Brown-Elliot B."/>
            <person name="Wallace R."/>
            <person name="Lenaerts A."/>
            <person name="Ordway D."/>
            <person name="DeGroote M.A."/>
            <person name="Parker T."/>
            <person name="Sizemore C."/>
            <person name="Tallon L.J."/>
            <person name="Sadzewicz L.K."/>
            <person name="Sengamalay N."/>
            <person name="Fraser C.M."/>
            <person name="Hine E."/>
            <person name="Shefchek K.A."/>
            <person name="Das S.P."/>
            <person name="Tettelin H."/>
        </authorList>
    </citation>
    <scope>NUCLEOTIDE SEQUENCE [LARGE SCALE GENOMIC DNA]</scope>
    <source>
        <strain evidence="1">4042</strain>
    </source>
</reference>
<name>X8AFD4_MYCXE</name>
<gene>
    <name evidence="1" type="ORF">I553_4114</name>
</gene>
<dbReference type="AlphaFoldDB" id="X8AFD4"/>